<dbReference type="OrthoDB" id="9759819at2"/>
<dbReference type="PANTHER" id="PTHR33841:SF1">
    <property type="entry name" value="DNA METHYLTRANSFERASE A"/>
    <property type="match status" value="1"/>
</dbReference>
<evidence type="ECO:0000313" key="7">
    <source>
        <dbReference type="EMBL" id="SEG47588.1"/>
    </source>
</evidence>
<evidence type="ECO:0000256" key="3">
    <source>
        <dbReference type="ARBA" id="ARBA00022679"/>
    </source>
</evidence>
<dbReference type="Pfam" id="PF18135">
    <property type="entry name" value="Type_ISP_C"/>
    <property type="match status" value="1"/>
</dbReference>
<dbReference type="Proteomes" id="UP000236736">
    <property type="component" value="Unassembled WGS sequence"/>
</dbReference>
<sequence length="1077" mass="124064">MTTVDYLSALNSRYRLGNATEHTFRGDLQNLLESLAPGISATNEPKRQACGAPDYILTNKKEIPVGYIEAKDIGDSDLHGVKKNGNKEQFDRYKGSLDNLIFTDYLEFVYFRNGELATSVRIGVIDQGRILPLPHNFPAFELLIKEFTTHIGQTIKSSKKLAEMMAGKARLLANVIQAALESDEINQDNSTLQEQMNAFKEILIHDITPKQFSDVYAQTIAYGMFAARLYDSSLDTFSRQEAAELIPKSNPFLRKLFQYIAGYDLDQRITWIVDALADIFRAADVDAILKNFGKSTKMEDPIIHFYEDFLTQYDPKLRKQRGVWYTPHPVVNFIIRAVDEILVTEFGLQMGLADTSKTKIKVPIPTHDKRFSGGMREVEQEVHRVQFLDPATGTGTFVAEAIQQIYDKMKGQQGLWNSYVENHLLPRINGFELLMASYAMAHLKLDLLLKQTGYTGTKNQRFRIYLTNSLEEYHKDTGTLFANWLSAEASEANQIKRDAPVMIVAGNPPYSGISSNNGEWISKLIDDYKYVDGVHFNERKHWLNDDYVKFIRYGQHYIEKNGSGILAFINPHGFLDNPTFRGMRWNLLKTFDKIYTIDLHGNSNKKETSPDGSKDENVFDIQQGVSITFFIKTGFIKESDFSKVFHFDLFGKRENKYDFLVNNELKTVPFKQLFPQKPYLFFVPKDESEKQNYEQGFKLEELFQVNVTGIVTARDHLVIDETRADLLEKISRFSNFRYSDDETRIFFFGNKKDGKYLAGDSRGWKLVDARSFIRNFNHDEFVKEVSHRPFDNRFIYYHPKMVDWGREKYMKNFLLGQNIGLVIPKINKEDNCFFISKNLITHKLCSAYDSNSIFPLYLYPETSGQLSLGSAETRTPNLNMEIVDQIAKGLGLEFESEKTGAEGSFAPIDLLDYIYAVLHSPSYRETYKEFLKIDFPRVPYPTEAEKFWKLVALGSELRQLHLMESPTLSQFITQYPVGGENEVEKIRFEPNPDLTGFENLSGLKVGKVYINTEQYFDSVPEVAWNFYIGGYQPAQKWLKDRKGRILDFEDIMHYQRIIKALTETDRVMGEIDEIDII</sequence>
<dbReference type="EMBL" id="FNVR01000044">
    <property type="protein sequence ID" value="SEG47588.1"/>
    <property type="molecule type" value="Genomic_DNA"/>
</dbReference>
<evidence type="ECO:0000259" key="5">
    <source>
        <dbReference type="Pfam" id="PF18135"/>
    </source>
</evidence>
<keyword evidence="3" id="KW-0808">Transferase</keyword>
<dbReference type="Pfam" id="PF20473">
    <property type="entry name" value="MmeI_Mtase"/>
    <property type="match status" value="1"/>
</dbReference>
<reference evidence="8" key="1">
    <citation type="submission" date="2016-10" db="EMBL/GenBank/DDBJ databases">
        <authorList>
            <person name="Varghese N."/>
            <person name="Submissions S."/>
        </authorList>
    </citation>
    <scope>NUCLEOTIDE SEQUENCE [LARGE SCALE GENOMIC DNA]</scope>
    <source>
        <strain evidence="8">DSM 17298</strain>
    </source>
</reference>
<evidence type="ECO:0000256" key="4">
    <source>
        <dbReference type="ARBA" id="ARBA00047942"/>
    </source>
</evidence>
<feature type="domain" description="Type ISP restriction-modification enzyme LLaBIII C-terminal specificity" evidence="5">
    <location>
        <begin position="701"/>
        <end position="1069"/>
    </location>
</feature>
<evidence type="ECO:0000259" key="6">
    <source>
        <dbReference type="Pfam" id="PF20473"/>
    </source>
</evidence>
<dbReference type="InterPro" id="IPR050953">
    <property type="entry name" value="N4_N6_ade-DNA_methylase"/>
</dbReference>
<keyword evidence="2 7" id="KW-0489">Methyltransferase</keyword>
<feature type="domain" description="MmeI-like DNA-methyltransferase" evidence="6">
    <location>
        <begin position="375"/>
        <end position="561"/>
    </location>
</feature>
<evidence type="ECO:0000256" key="1">
    <source>
        <dbReference type="ARBA" id="ARBA00011900"/>
    </source>
</evidence>
<organism evidence="7 8">
    <name type="scientific">Algoriphagus boritolerans DSM 17298 = JCM 18970</name>
    <dbReference type="NCBI Taxonomy" id="1120964"/>
    <lineage>
        <taxon>Bacteria</taxon>
        <taxon>Pseudomonadati</taxon>
        <taxon>Bacteroidota</taxon>
        <taxon>Cytophagia</taxon>
        <taxon>Cytophagales</taxon>
        <taxon>Cyclobacteriaceae</taxon>
        <taxon>Algoriphagus</taxon>
    </lineage>
</organism>
<dbReference type="STRING" id="1120964.GCA_001313265_07371"/>
<dbReference type="GO" id="GO:0032259">
    <property type="term" value="P:methylation"/>
    <property type="evidence" value="ECO:0007669"/>
    <property type="project" value="UniProtKB-KW"/>
</dbReference>
<dbReference type="PRINTS" id="PR00507">
    <property type="entry name" value="N12N6MTFRASE"/>
</dbReference>
<dbReference type="PANTHER" id="PTHR33841">
    <property type="entry name" value="DNA METHYLTRANSFERASE YEEA-RELATED"/>
    <property type="match status" value="1"/>
</dbReference>
<dbReference type="AlphaFoldDB" id="A0A1H6AFV2"/>
<dbReference type="RefSeq" id="WP_103926664.1">
    <property type="nucleotide sequence ID" value="NZ_FNVR01000044.1"/>
</dbReference>
<dbReference type="InterPro" id="IPR041635">
    <property type="entry name" value="Type_ISP_LLaBIII_C"/>
</dbReference>
<dbReference type="GO" id="GO:0009007">
    <property type="term" value="F:site-specific DNA-methyltransferase (adenine-specific) activity"/>
    <property type="evidence" value="ECO:0007669"/>
    <property type="project" value="UniProtKB-EC"/>
</dbReference>
<name>A0A1H6AFV2_9BACT</name>
<dbReference type="InterPro" id="IPR046816">
    <property type="entry name" value="MmeI_Mtase"/>
</dbReference>
<comment type="catalytic activity">
    <reaction evidence="4">
        <text>a 2'-deoxyadenosine in DNA + S-adenosyl-L-methionine = an N(6)-methyl-2'-deoxyadenosine in DNA + S-adenosyl-L-homocysteine + H(+)</text>
        <dbReference type="Rhea" id="RHEA:15197"/>
        <dbReference type="Rhea" id="RHEA-COMP:12418"/>
        <dbReference type="Rhea" id="RHEA-COMP:12419"/>
        <dbReference type="ChEBI" id="CHEBI:15378"/>
        <dbReference type="ChEBI" id="CHEBI:57856"/>
        <dbReference type="ChEBI" id="CHEBI:59789"/>
        <dbReference type="ChEBI" id="CHEBI:90615"/>
        <dbReference type="ChEBI" id="CHEBI:90616"/>
        <dbReference type="EC" id="2.1.1.72"/>
    </reaction>
</comment>
<dbReference type="Gene3D" id="3.40.50.150">
    <property type="entry name" value="Vaccinia Virus protein VP39"/>
    <property type="match status" value="1"/>
</dbReference>
<accession>A0A1H6AFV2</accession>
<evidence type="ECO:0000256" key="2">
    <source>
        <dbReference type="ARBA" id="ARBA00022603"/>
    </source>
</evidence>
<evidence type="ECO:0000313" key="8">
    <source>
        <dbReference type="Proteomes" id="UP000236736"/>
    </source>
</evidence>
<protein>
    <recommendedName>
        <fullName evidence="1">site-specific DNA-methyltransferase (adenine-specific)</fullName>
        <ecNumber evidence="1">2.1.1.72</ecNumber>
    </recommendedName>
</protein>
<dbReference type="EC" id="2.1.1.72" evidence="1"/>
<gene>
    <name evidence="7" type="ORF">SAMN03080598_04118</name>
</gene>
<dbReference type="SUPFAM" id="SSF53335">
    <property type="entry name" value="S-adenosyl-L-methionine-dependent methyltransferases"/>
    <property type="match status" value="1"/>
</dbReference>
<proteinExistence type="predicted"/>
<keyword evidence="8" id="KW-1185">Reference proteome</keyword>
<dbReference type="InterPro" id="IPR029063">
    <property type="entry name" value="SAM-dependent_MTases_sf"/>
</dbReference>